<dbReference type="InterPro" id="IPR029069">
    <property type="entry name" value="HotDog_dom_sf"/>
</dbReference>
<dbReference type="OrthoDB" id="7183822at2"/>
<evidence type="ECO:0000313" key="2">
    <source>
        <dbReference type="Proteomes" id="UP000278886"/>
    </source>
</evidence>
<dbReference type="KEGG" id="lyd:D7I47_06160"/>
<dbReference type="GO" id="GO:0019171">
    <property type="term" value="F:(3R)-hydroxyacyl-[acyl-carrier-protein] dehydratase activity"/>
    <property type="evidence" value="ECO:0007669"/>
    <property type="project" value="TreeGrafter"/>
</dbReference>
<dbReference type="RefSeq" id="WP_120762232.1">
    <property type="nucleotide sequence ID" value="NZ_CP032630.1"/>
</dbReference>
<reference evidence="2" key="1">
    <citation type="submission" date="2018-09" db="EMBL/GenBank/DDBJ databases">
        <title>Genome sequencing of strain 2DFWR-13.</title>
        <authorList>
            <person name="Heo J."/>
            <person name="Kim S.-J."/>
            <person name="Kwon S.-W."/>
        </authorList>
    </citation>
    <scope>NUCLEOTIDE SEQUENCE [LARGE SCALE GENOMIC DNA]</scope>
    <source>
        <strain evidence="2">2DFWR-13</strain>
    </source>
</reference>
<accession>A0A387B2U2</accession>
<dbReference type="Proteomes" id="UP000278886">
    <property type="component" value="Chromosome"/>
</dbReference>
<dbReference type="EMBL" id="CP032630">
    <property type="protein sequence ID" value="AYF97884.1"/>
    <property type="molecule type" value="Genomic_DNA"/>
</dbReference>
<dbReference type="SUPFAM" id="SSF54637">
    <property type="entry name" value="Thioesterase/thiol ester dehydrase-isomerase"/>
    <property type="match status" value="1"/>
</dbReference>
<dbReference type="Gene3D" id="3.10.129.10">
    <property type="entry name" value="Hotdog Thioesterase"/>
    <property type="match status" value="2"/>
</dbReference>
<evidence type="ECO:0000313" key="1">
    <source>
        <dbReference type="EMBL" id="AYF97884.1"/>
    </source>
</evidence>
<organism evidence="1 2">
    <name type="scientific">Protaetiibacter intestinalis</name>
    <dbReference type="NCBI Taxonomy" id="2419774"/>
    <lineage>
        <taxon>Bacteria</taxon>
        <taxon>Bacillati</taxon>
        <taxon>Actinomycetota</taxon>
        <taxon>Actinomycetes</taxon>
        <taxon>Micrococcales</taxon>
        <taxon>Microbacteriaceae</taxon>
        <taxon>Protaetiibacter</taxon>
    </lineage>
</organism>
<keyword evidence="2" id="KW-1185">Reference proteome</keyword>
<proteinExistence type="predicted"/>
<dbReference type="AlphaFoldDB" id="A0A387B2U2"/>
<sequence length="274" mass="29888">MPTRRETLSAVPAAQYRGTFAPSAVIPVSGGALPPGWEGLYFPFDADLAALRPDGTPARDGILPEIELPRRMYAGEDTVFHAPLRFGERVEQSARAGAVVEKTGRSGRLVFADIVREYRVDGRLAIESTWHDVFLEAAEPGAAAAPVAAPEEPADWERRVTVDVRQLFRFSAITFNTHRIHYDRDWAQRVEGLAELLVHGPLLRILLLDAVAAHEPDLAPRTVAYRSHAPVLVDAEVRLRGRRTGAGVEVSALGPAGELVARASVQGEGVSRRR</sequence>
<gene>
    <name evidence="1" type="ORF">D7I47_06160</name>
</gene>
<evidence type="ECO:0008006" key="3">
    <source>
        <dbReference type="Google" id="ProtNLM"/>
    </source>
</evidence>
<protein>
    <recommendedName>
        <fullName evidence="3">N-terminal of MaoC-like dehydratase domain-containing protein</fullName>
    </recommendedName>
</protein>
<name>A0A387B2U2_9MICO</name>
<dbReference type="PANTHER" id="PTHR28152">
    <property type="entry name" value="HYDROXYACYL-THIOESTER DEHYDRATASE TYPE 2, MITOCHONDRIAL"/>
    <property type="match status" value="1"/>
</dbReference>
<dbReference type="InterPro" id="IPR052741">
    <property type="entry name" value="Mitochondrial_HTD2"/>
</dbReference>
<dbReference type="PANTHER" id="PTHR28152:SF1">
    <property type="entry name" value="HYDROXYACYL-THIOESTER DEHYDRATASE TYPE 2, MITOCHONDRIAL"/>
    <property type="match status" value="1"/>
</dbReference>